<keyword evidence="3" id="KW-0548">Nucleotidyltransferase</keyword>
<name>A0A9D1TQY5_9FIRM</name>
<dbReference type="GO" id="GO:0009432">
    <property type="term" value="P:SOS response"/>
    <property type="evidence" value="ECO:0007669"/>
    <property type="project" value="TreeGrafter"/>
</dbReference>
<keyword evidence="3" id="KW-0238">DNA-binding</keyword>
<dbReference type="Gene3D" id="3.40.1170.60">
    <property type="match status" value="1"/>
</dbReference>
<gene>
    <name evidence="3" type="primary">dinB</name>
    <name evidence="5" type="ORF">H9892_02930</name>
</gene>
<dbReference type="HAMAP" id="MF_01113">
    <property type="entry name" value="DNApol_IV"/>
    <property type="match status" value="1"/>
</dbReference>
<evidence type="ECO:0000256" key="2">
    <source>
        <dbReference type="ARBA" id="ARBA00022457"/>
    </source>
</evidence>
<evidence type="ECO:0000259" key="4">
    <source>
        <dbReference type="PROSITE" id="PS50173"/>
    </source>
</evidence>
<dbReference type="Pfam" id="PF11799">
    <property type="entry name" value="IMS_C"/>
    <property type="match status" value="1"/>
</dbReference>
<keyword evidence="3" id="KW-0234">DNA repair</keyword>
<reference evidence="5" key="2">
    <citation type="submission" date="2021-04" db="EMBL/GenBank/DDBJ databases">
        <authorList>
            <person name="Gilroy R."/>
        </authorList>
    </citation>
    <scope>NUCLEOTIDE SEQUENCE</scope>
    <source>
        <strain evidence="5">12435</strain>
    </source>
</reference>
<keyword evidence="3" id="KW-0479">Metal-binding</keyword>
<dbReference type="GO" id="GO:0000287">
    <property type="term" value="F:magnesium ion binding"/>
    <property type="evidence" value="ECO:0007669"/>
    <property type="project" value="UniProtKB-UniRule"/>
</dbReference>
<dbReference type="EMBL" id="DXHS01000051">
    <property type="protein sequence ID" value="HIW02270.1"/>
    <property type="molecule type" value="Genomic_DNA"/>
</dbReference>
<dbReference type="InterPro" id="IPR022880">
    <property type="entry name" value="DNApol_IV"/>
</dbReference>
<keyword evidence="3" id="KW-0227">DNA damage</keyword>
<dbReference type="InterPro" id="IPR043502">
    <property type="entry name" value="DNA/RNA_pol_sf"/>
</dbReference>
<comment type="catalytic activity">
    <reaction evidence="3">
        <text>DNA(n) + a 2'-deoxyribonucleoside 5'-triphosphate = DNA(n+1) + diphosphate</text>
        <dbReference type="Rhea" id="RHEA:22508"/>
        <dbReference type="Rhea" id="RHEA-COMP:17339"/>
        <dbReference type="Rhea" id="RHEA-COMP:17340"/>
        <dbReference type="ChEBI" id="CHEBI:33019"/>
        <dbReference type="ChEBI" id="CHEBI:61560"/>
        <dbReference type="ChEBI" id="CHEBI:173112"/>
        <dbReference type="EC" id="2.7.7.7"/>
    </reaction>
</comment>
<keyword evidence="3" id="KW-0460">Magnesium</keyword>
<dbReference type="InterPro" id="IPR024728">
    <property type="entry name" value="PolY_HhH_motif"/>
</dbReference>
<dbReference type="GO" id="GO:0003684">
    <property type="term" value="F:damaged DNA binding"/>
    <property type="evidence" value="ECO:0007669"/>
    <property type="project" value="InterPro"/>
</dbReference>
<keyword evidence="3" id="KW-0235">DNA replication</keyword>
<protein>
    <recommendedName>
        <fullName evidence="3">DNA polymerase IV</fullName>
        <shortName evidence="3">Pol IV</shortName>
        <ecNumber evidence="3">2.7.7.7</ecNumber>
    </recommendedName>
</protein>
<feature type="binding site" evidence="3">
    <location>
        <position position="8"/>
    </location>
    <ligand>
        <name>Mg(2+)</name>
        <dbReference type="ChEBI" id="CHEBI:18420"/>
    </ligand>
</feature>
<comment type="subunit">
    <text evidence="3">Monomer.</text>
</comment>
<comment type="cofactor">
    <cofactor evidence="3">
        <name>Mg(2+)</name>
        <dbReference type="ChEBI" id="CHEBI:18420"/>
    </cofactor>
    <text evidence="3">Binds 2 magnesium ions per subunit.</text>
</comment>
<evidence type="ECO:0000313" key="6">
    <source>
        <dbReference type="Proteomes" id="UP000823990"/>
    </source>
</evidence>
<sequence>MSLFVHLDMNNFYASVECQNDPSLAGKPVAVAGSPEKRHGVVLAKNEIAKKFGVKTGDTVLEAAAKAPGIVFVPPHFDMYDKISKRMFGICNRYSCYVEPFGPDECWLDCTETVRLFGSGEDIANGLRANVKEELGITASAGVSFTKMFAKLGSDMKKPDATTVITRENFREKVWPLDVGELCGVGGKTAEKLRRINVRTIGDLAAADERVLRRLLGKPGVDLGRTARGEDEGEVREAVVARDVKSVSHGLTALRDLVTREDGVTLINYLAELVAARLRKHGFRAGGVYLGLRYSDLTRCGRQTALPLPICSSSDISDAAVALFDELWNGAPLRSLDVGTFALVEAAAPVQLSMFDSGDRSACTEKLDEAIAGLRLRYGKDIVMRASQLDEDIYADKNVGDFLPFKR</sequence>
<dbReference type="GO" id="GO:0006261">
    <property type="term" value="P:DNA-templated DNA replication"/>
    <property type="evidence" value="ECO:0007669"/>
    <property type="project" value="UniProtKB-UniRule"/>
</dbReference>
<comment type="similarity">
    <text evidence="1 3">Belongs to the DNA polymerase type-Y family.</text>
</comment>
<feature type="domain" description="UmuC" evidence="4">
    <location>
        <begin position="4"/>
        <end position="186"/>
    </location>
</feature>
<evidence type="ECO:0000256" key="3">
    <source>
        <dbReference type="HAMAP-Rule" id="MF_01113"/>
    </source>
</evidence>
<feature type="binding site" evidence="3">
    <location>
        <position position="104"/>
    </location>
    <ligand>
        <name>Mg(2+)</name>
        <dbReference type="ChEBI" id="CHEBI:18420"/>
    </ligand>
</feature>
<dbReference type="Pfam" id="PF11798">
    <property type="entry name" value="IMS_HHH"/>
    <property type="match status" value="1"/>
</dbReference>
<dbReference type="GO" id="GO:0042276">
    <property type="term" value="P:error-prone translesion synthesis"/>
    <property type="evidence" value="ECO:0007669"/>
    <property type="project" value="TreeGrafter"/>
</dbReference>
<feature type="site" description="Substrate discrimination" evidence="3">
    <location>
        <position position="13"/>
    </location>
</feature>
<dbReference type="PROSITE" id="PS50173">
    <property type="entry name" value="UMUC"/>
    <property type="match status" value="1"/>
</dbReference>
<comment type="subcellular location">
    <subcellularLocation>
        <location evidence="3">Cytoplasm</location>
    </subcellularLocation>
</comment>
<evidence type="ECO:0000313" key="5">
    <source>
        <dbReference type="EMBL" id="HIW02270.1"/>
    </source>
</evidence>
<dbReference type="PANTHER" id="PTHR11076:SF33">
    <property type="entry name" value="DNA POLYMERASE KAPPA"/>
    <property type="match status" value="1"/>
</dbReference>
<dbReference type="Gene3D" id="3.30.70.270">
    <property type="match status" value="1"/>
</dbReference>
<dbReference type="Gene3D" id="3.30.1490.100">
    <property type="entry name" value="DNA polymerase, Y-family, little finger domain"/>
    <property type="match status" value="1"/>
</dbReference>
<dbReference type="GO" id="GO:0003887">
    <property type="term" value="F:DNA-directed DNA polymerase activity"/>
    <property type="evidence" value="ECO:0007669"/>
    <property type="project" value="UniProtKB-UniRule"/>
</dbReference>
<dbReference type="SUPFAM" id="SSF56672">
    <property type="entry name" value="DNA/RNA polymerases"/>
    <property type="match status" value="1"/>
</dbReference>
<dbReference type="InterPro" id="IPR050116">
    <property type="entry name" value="DNA_polymerase-Y"/>
</dbReference>
<dbReference type="Pfam" id="PF00817">
    <property type="entry name" value="IMS"/>
    <property type="match status" value="1"/>
</dbReference>
<dbReference type="CDD" id="cd03586">
    <property type="entry name" value="PolY_Pol_IV_kappa"/>
    <property type="match status" value="1"/>
</dbReference>
<keyword evidence="2 3" id="KW-0515">Mutator protein</keyword>
<comment type="function">
    <text evidence="3">Poorly processive, error-prone DNA polymerase involved in untargeted mutagenesis. Copies undamaged DNA at stalled replication forks, which arise in vivo from mismatched or misaligned primer ends. These misaligned primers can be extended by PolIV. Exhibits no 3'-5' exonuclease (proofreading) activity. May be involved in translesional synthesis, in conjunction with the beta clamp from PolIII.</text>
</comment>
<dbReference type="GO" id="GO:0005829">
    <property type="term" value="C:cytosol"/>
    <property type="evidence" value="ECO:0007669"/>
    <property type="project" value="TreeGrafter"/>
</dbReference>
<dbReference type="SUPFAM" id="SSF100879">
    <property type="entry name" value="Lesion bypass DNA polymerase (Y-family), little finger domain"/>
    <property type="match status" value="1"/>
</dbReference>
<evidence type="ECO:0000256" key="1">
    <source>
        <dbReference type="ARBA" id="ARBA00010945"/>
    </source>
</evidence>
<comment type="caution">
    <text evidence="5">The sequence shown here is derived from an EMBL/GenBank/DDBJ whole genome shotgun (WGS) entry which is preliminary data.</text>
</comment>
<dbReference type="Gene3D" id="1.10.150.20">
    <property type="entry name" value="5' to 3' exonuclease, C-terminal subdomain"/>
    <property type="match status" value="1"/>
</dbReference>
<dbReference type="GO" id="GO:0006281">
    <property type="term" value="P:DNA repair"/>
    <property type="evidence" value="ECO:0007669"/>
    <property type="project" value="UniProtKB-UniRule"/>
</dbReference>
<dbReference type="EC" id="2.7.7.7" evidence="3"/>
<keyword evidence="3" id="KW-0808">Transferase</keyword>
<proteinExistence type="inferred from homology"/>
<dbReference type="PANTHER" id="PTHR11076">
    <property type="entry name" value="DNA REPAIR POLYMERASE UMUC / TRANSFERASE FAMILY MEMBER"/>
    <property type="match status" value="1"/>
</dbReference>
<dbReference type="AlphaFoldDB" id="A0A9D1TQY5"/>
<keyword evidence="3" id="KW-0963">Cytoplasm</keyword>
<dbReference type="Proteomes" id="UP000823990">
    <property type="component" value="Unassembled WGS sequence"/>
</dbReference>
<reference evidence="5" key="1">
    <citation type="journal article" date="2021" name="PeerJ">
        <title>Extensive microbial diversity within the chicken gut microbiome revealed by metagenomics and culture.</title>
        <authorList>
            <person name="Gilroy R."/>
            <person name="Ravi A."/>
            <person name="Getino M."/>
            <person name="Pursley I."/>
            <person name="Horton D.L."/>
            <person name="Alikhan N.F."/>
            <person name="Baker D."/>
            <person name="Gharbi K."/>
            <person name="Hall N."/>
            <person name="Watson M."/>
            <person name="Adriaenssens E.M."/>
            <person name="Foster-Nyarko E."/>
            <person name="Jarju S."/>
            <person name="Secka A."/>
            <person name="Antonio M."/>
            <person name="Oren A."/>
            <person name="Chaudhuri R.R."/>
            <person name="La Ragione R."/>
            <person name="Hildebrand F."/>
            <person name="Pallen M.J."/>
        </authorList>
    </citation>
    <scope>NUCLEOTIDE SEQUENCE</scope>
    <source>
        <strain evidence="5">12435</strain>
    </source>
</reference>
<dbReference type="InterPro" id="IPR043128">
    <property type="entry name" value="Rev_trsase/Diguanyl_cyclase"/>
</dbReference>
<dbReference type="InterPro" id="IPR017961">
    <property type="entry name" value="DNA_pol_Y-fam_little_finger"/>
</dbReference>
<dbReference type="InterPro" id="IPR001126">
    <property type="entry name" value="UmuC"/>
</dbReference>
<feature type="active site" evidence="3">
    <location>
        <position position="105"/>
    </location>
</feature>
<dbReference type="InterPro" id="IPR036775">
    <property type="entry name" value="DNA_pol_Y-fam_lit_finger_sf"/>
</dbReference>
<organism evidence="5 6">
    <name type="scientific">Candidatus Protoclostridium stercorigallinarum</name>
    <dbReference type="NCBI Taxonomy" id="2838741"/>
    <lineage>
        <taxon>Bacteria</taxon>
        <taxon>Bacillati</taxon>
        <taxon>Bacillota</taxon>
        <taxon>Clostridia</taxon>
        <taxon>Candidatus Protoclostridium</taxon>
    </lineage>
</organism>
<accession>A0A9D1TQY5</accession>
<keyword evidence="3" id="KW-0239">DNA-directed DNA polymerase</keyword>